<dbReference type="Pfam" id="PF01628">
    <property type="entry name" value="HrcA"/>
    <property type="match status" value="1"/>
</dbReference>
<dbReference type="PANTHER" id="PTHR34824">
    <property type="entry name" value="HEAT-INDUCIBLE TRANSCRIPTION REPRESSOR HRCA"/>
    <property type="match status" value="1"/>
</dbReference>
<dbReference type="HAMAP" id="MF_00081">
    <property type="entry name" value="HrcA"/>
    <property type="match status" value="1"/>
</dbReference>
<evidence type="ECO:0000256" key="3">
    <source>
        <dbReference type="ARBA" id="ARBA00023016"/>
    </source>
</evidence>
<comment type="function">
    <text evidence="5 6">Negative regulator of class I heat shock genes (grpE-dnaK-dnaJ and groELS operons). Prevents heat-shock induction of these operons.</text>
</comment>
<dbReference type="GO" id="GO:0003677">
    <property type="term" value="F:DNA binding"/>
    <property type="evidence" value="ECO:0007669"/>
    <property type="project" value="InterPro"/>
</dbReference>
<keyword evidence="1 6" id="KW-0678">Repressor</keyword>
<protein>
    <recommendedName>
        <fullName evidence="6">Heat-inducible transcription repressor HrcA</fullName>
    </recommendedName>
</protein>
<dbReference type="Proteomes" id="UP000655830">
    <property type="component" value="Unassembled WGS sequence"/>
</dbReference>
<reference evidence="8" key="1">
    <citation type="submission" date="2020-08" db="EMBL/GenBank/DDBJ databases">
        <title>Genome public.</title>
        <authorList>
            <person name="Liu C."/>
            <person name="Sun Q."/>
        </authorList>
    </citation>
    <scope>NUCLEOTIDE SEQUENCE</scope>
    <source>
        <strain evidence="8">NSJ-12</strain>
    </source>
</reference>
<evidence type="ECO:0000256" key="2">
    <source>
        <dbReference type="ARBA" id="ARBA00023015"/>
    </source>
</evidence>
<dbReference type="Gene3D" id="3.30.390.60">
    <property type="entry name" value="Heat-inducible transcription repressor hrca homolog, domain 3"/>
    <property type="match status" value="1"/>
</dbReference>
<feature type="domain" description="Heat-inducible transcription repressor HrcA C-terminal" evidence="7">
    <location>
        <begin position="105"/>
        <end position="324"/>
    </location>
</feature>
<dbReference type="SUPFAM" id="SSF55781">
    <property type="entry name" value="GAF domain-like"/>
    <property type="match status" value="1"/>
</dbReference>
<keyword evidence="3 6" id="KW-0346">Stress response</keyword>
<dbReference type="Gene3D" id="1.10.10.10">
    <property type="entry name" value="Winged helix-like DNA-binding domain superfamily/Winged helix DNA-binding domain"/>
    <property type="match status" value="1"/>
</dbReference>
<organism evidence="8 9">
    <name type="scientific">Zhenhengia yiwuensis</name>
    <dbReference type="NCBI Taxonomy" id="2763666"/>
    <lineage>
        <taxon>Bacteria</taxon>
        <taxon>Bacillati</taxon>
        <taxon>Bacillota</taxon>
        <taxon>Clostridia</taxon>
        <taxon>Lachnospirales</taxon>
        <taxon>Lachnospiraceae</taxon>
        <taxon>Zhenhengia</taxon>
    </lineage>
</organism>
<evidence type="ECO:0000256" key="1">
    <source>
        <dbReference type="ARBA" id="ARBA00022491"/>
    </source>
</evidence>
<comment type="caution">
    <text evidence="8">The sequence shown here is derived from an EMBL/GenBank/DDBJ whole genome shotgun (WGS) entry which is preliminary data.</text>
</comment>
<evidence type="ECO:0000256" key="4">
    <source>
        <dbReference type="ARBA" id="ARBA00023163"/>
    </source>
</evidence>
<evidence type="ECO:0000259" key="7">
    <source>
        <dbReference type="Pfam" id="PF01628"/>
    </source>
</evidence>
<accession>A0A926ELR1</accession>
<keyword evidence="4 6" id="KW-0804">Transcription</keyword>
<gene>
    <name evidence="6 8" type="primary">hrcA</name>
    <name evidence="8" type="ORF">H8718_12600</name>
</gene>
<dbReference type="RefSeq" id="WP_177669721.1">
    <property type="nucleotide sequence ID" value="NZ_JACRSY010000020.1"/>
</dbReference>
<evidence type="ECO:0000313" key="9">
    <source>
        <dbReference type="Proteomes" id="UP000655830"/>
    </source>
</evidence>
<dbReference type="InterPro" id="IPR023120">
    <property type="entry name" value="WHTH_transcript_rep_HrcA_IDD"/>
</dbReference>
<keyword evidence="9" id="KW-1185">Reference proteome</keyword>
<dbReference type="SUPFAM" id="SSF46785">
    <property type="entry name" value="Winged helix' DNA-binding domain"/>
    <property type="match status" value="1"/>
</dbReference>
<dbReference type="AlphaFoldDB" id="A0A926ELR1"/>
<dbReference type="InterPro" id="IPR002571">
    <property type="entry name" value="HrcA"/>
</dbReference>
<dbReference type="InterPro" id="IPR036390">
    <property type="entry name" value="WH_DNA-bd_sf"/>
</dbReference>
<dbReference type="InterPro" id="IPR029016">
    <property type="entry name" value="GAF-like_dom_sf"/>
</dbReference>
<dbReference type="InterPro" id="IPR036388">
    <property type="entry name" value="WH-like_DNA-bd_sf"/>
</dbReference>
<dbReference type="Gene3D" id="3.30.450.40">
    <property type="match status" value="1"/>
</dbReference>
<dbReference type="NCBIfam" id="TIGR00331">
    <property type="entry name" value="hrcA"/>
    <property type="match status" value="1"/>
</dbReference>
<dbReference type="PIRSF" id="PIRSF005485">
    <property type="entry name" value="HrcA"/>
    <property type="match status" value="1"/>
</dbReference>
<proteinExistence type="inferred from homology"/>
<evidence type="ECO:0000256" key="6">
    <source>
        <dbReference type="HAMAP-Rule" id="MF_00081"/>
    </source>
</evidence>
<dbReference type="EMBL" id="JACRSY010000020">
    <property type="protein sequence ID" value="MBC8580368.1"/>
    <property type="molecule type" value="Genomic_DNA"/>
</dbReference>
<comment type="similarity">
    <text evidence="6">Belongs to the HrcA family.</text>
</comment>
<dbReference type="FunFam" id="1.10.10.10:FF:000049">
    <property type="entry name" value="Heat-inducible transcription repressor HrcA"/>
    <property type="match status" value="1"/>
</dbReference>
<keyword evidence="2 6" id="KW-0805">Transcription regulation</keyword>
<dbReference type="PANTHER" id="PTHR34824:SF1">
    <property type="entry name" value="HEAT-INDUCIBLE TRANSCRIPTION REPRESSOR HRCA"/>
    <property type="match status" value="1"/>
</dbReference>
<dbReference type="InterPro" id="IPR021153">
    <property type="entry name" value="HrcA_C"/>
</dbReference>
<name>A0A926ELR1_9FIRM</name>
<dbReference type="GO" id="GO:0045892">
    <property type="term" value="P:negative regulation of DNA-templated transcription"/>
    <property type="evidence" value="ECO:0007669"/>
    <property type="project" value="UniProtKB-UniRule"/>
</dbReference>
<sequence>MDINERKIKILEAIIHDYIQTGDPVGSRTISKKYDLGISSATIRNEMADLEDLGLIVQPHTSAGRIPSDKGYRLYVDNLMQYPDIAPDIQKVVAEVIHSKFDKIDKLLEETAKLISTVTHYATIASPPTIHQTKIKHLQLVPVDERNVAIVIVTDANIVRHYVIRTKKTLDYALCGILTNIINESLTGTSLDELSIDKMRILEERMLGYKDIAVDLMHAIIDTLESEDIPNVFTRGMTNMLNFQEFNDIEKAKKLFEVLEQKPYLYKMLKHKPSTEVNISIGEENGLEPMKECSIITTSYEIGDYNLGTIGIIGPTRMNYGQVVSLLEHISHHIKNMLIEAKE</sequence>
<evidence type="ECO:0000313" key="8">
    <source>
        <dbReference type="EMBL" id="MBC8580368.1"/>
    </source>
</evidence>
<evidence type="ECO:0000256" key="5">
    <source>
        <dbReference type="ARBA" id="ARBA00055319"/>
    </source>
</evidence>